<dbReference type="AlphaFoldDB" id="A0AAE1J6I2"/>
<feature type="repeat" description="PPR" evidence="3">
    <location>
        <begin position="472"/>
        <end position="507"/>
    </location>
</feature>
<keyword evidence="5" id="KW-1185">Reference proteome</keyword>
<feature type="repeat" description="PPR" evidence="3">
    <location>
        <begin position="334"/>
        <end position="368"/>
    </location>
</feature>
<dbReference type="Pfam" id="PF01535">
    <property type="entry name" value="PPR"/>
    <property type="match status" value="4"/>
</dbReference>
<dbReference type="EMBL" id="JAWXYG010000009">
    <property type="protein sequence ID" value="KAK4263416.1"/>
    <property type="molecule type" value="Genomic_DNA"/>
</dbReference>
<dbReference type="PANTHER" id="PTHR24015">
    <property type="entry name" value="OS07G0578800 PROTEIN-RELATED"/>
    <property type="match status" value="1"/>
</dbReference>
<dbReference type="FunFam" id="1.25.40.10:FF:000090">
    <property type="entry name" value="Pentatricopeptide repeat-containing protein, chloroplastic"/>
    <property type="match status" value="1"/>
</dbReference>
<gene>
    <name evidence="4" type="ORF">QN277_028826</name>
</gene>
<dbReference type="Pfam" id="PF20431">
    <property type="entry name" value="E_motif"/>
    <property type="match status" value="1"/>
</dbReference>
<comment type="caution">
    <text evidence="4">The sequence shown here is derived from an EMBL/GenBank/DDBJ whole genome shotgun (WGS) entry which is preliminary data.</text>
</comment>
<accession>A0AAE1J6I2</accession>
<name>A0AAE1J6I2_9FABA</name>
<dbReference type="PANTHER" id="PTHR24015:SF930">
    <property type="entry name" value="PPR CONTAINING PLANT-LIKE PROTEIN"/>
    <property type="match status" value="1"/>
</dbReference>
<evidence type="ECO:0000256" key="3">
    <source>
        <dbReference type="PROSITE-ProRule" id="PRU00708"/>
    </source>
</evidence>
<dbReference type="InterPro" id="IPR011990">
    <property type="entry name" value="TPR-like_helical_dom_sf"/>
</dbReference>
<dbReference type="GO" id="GO:0003723">
    <property type="term" value="F:RNA binding"/>
    <property type="evidence" value="ECO:0007669"/>
    <property type="project" value="InterPro"/>
</dbReference>
<dbReference type="InterPro" id="IPR002885">
    <property type="entry name" value="PPR_rpt"/>
</dbReference>
<comment type="similarity">
    <text evidence="2">Belongs to the PPR family. PCMP-E subfamily.</text>
</comment>
<evidence type="ECO:0000313" key="5">
    <source>
        <dbReference type="Proteomes" id="UP001293593"/>
    </source>
</evidence>
<reference evidence="4" key="1">
    <citation type="submission" date="2023-10" db="EMBL/GenBank/DDBJ databases">
        <title>Chromosome-level genome of the transformable northern wattle, Acacia crassicarpa.</title>
        <authorList>
            <person name="Massaro I."/>
            <person name="Sinha N.R."/>
            <person name="Poethig S."/>
            <person name="Leichty A.R."/>
        </authorList>
    </citation>
    <scope>NUCLEOTIDE SEQUENCE</scope>
    <source>
        <strain evidence="4">Acra3RX</strain>
        <tissue evidence="4">Leaf</tissue>
    </source>
</reference>
<evidence type="ECO:0008006" key="6">
    <source>
        <dbReference type="Google" id="ProtNLM"/>
    </source>
</evidence>
<dbReference type="FunFam" id="1.25.40.10:FF:000196">
    <property type="entry name" value="Pentatricopeptide repeat-containing protein At4g14850"/>
    <property type="match status" value="1"/>
</dbReference>
<dbReference type="FunFam" id="1.25.40.10:FF:000344">
    <property type="entry name" value="Pentatricopeptide repeat-containing protein"/>
    <property type="match status" value="1"/>
</dbReference>
<dbReference type="InterPro" id="IPR046960">
    <property type="entry name" value="PPR_At4g14850-like_plant"/>
</dbReference>
<dbReference type="GO" id="GO:0009451">
    <property type="term" value="P:RNA modification"/>
    <property type="evidence" value="ECO:0007669"/>
    <property type="project" value="InterPro"/>
</dbReference>
<dbReference type="Pfam" id="PF13041">
    <property type="entry name" value="PPR_2"/>
    <property type="match status" value="2"/>
</dbReference>
<dbReference type="Gene3D" id="1.25.40.10">
    <property type="entry name" value="Tetratricopeptide repeat domain"/>
    <property type="match status" value="4"/>
</dbReference>
<keyword evidence="1" id="KW-0677">Repeat</keyword>
<evidence type="ECO:0000256" key="1">
    <source>
        <dbReference type="ARBA" id="ARBA00022737"/>
    </source>
</evidence>
<feature type="repeat" description="PPR" evidence="3">
    <location>
        <begin position="299"/>
        <end position="333"/>
    </location>
</feature>
<dbReference type="Proteomes" id="UP001293593">
    <property type="component" value="Unassembled WGS sequence"/>
</dbReference>
<proteinExistence type="inferred from homology"/>
<feature type="repeat" description="PPR" evidence="3">
    <location>
        <begin position="98"/>
        <end position="132"/>
    </location>
</feature>
<sequence length="617" mass="68565">MKRDILKLVSDGLYREALYLYSQFHSASLSPHSFTFPPLLKACSILKSPLLGQTLHAHIIKLGFQADTYASTALTAMYMKLHLLIDALMVFDDMPHRNVASLNVAISGFSRNGYHREALMVFKLIGFSNLRPNSVTLASLLSASDGVKNGELVHCWAVKLGVESDTYVATSLISMYSNYEELNSASRVYGGLANKNVVSYNAFITGLLQNGVPCLVVDVFKEMIVSSDDKPNFVTLVSVLSACASLLDVNFGRQVHGFITKVATGIEVMVGTALVNMYSKCGCWDSVFDVFNTLDGNRNLVTWNTMISGMMLNAQFEKSLELFQLLEFEGMHPDSATWNSMISGFAQQGKSVEALMWFRKMMLAGMAPCLKILTSLLSACSDLSALRHGKEIHGLALRIDINEDEFLVTALIDMYMKCGHSSWARGIFDQFDTKPNDPAFWNAMISGYGRNGENESAFEIFNEMQERMVRPNTVTFVSVLSACSHTGEVDRGLQIFRMIRRDYGLHPKPEHFGCIVDLLGRCGRLDEARDLVEELAEPSSSVFASLLGACKSYLNCNIGKEMAMKLLELEPENPTPLVILSNIYAELGRWRDVEILRGMIKDKGLDKLRGFSMIEVT</sequence>
<dbReference type="NCBIfam" id="TIGR00756">
    <property type="entry name" value="PPR"/>
    <property type="match status" value="3"/>
</dbReference>
<dbReference type="FunFam" id="1.25.40.10:FF:001175">
    <property type="entry name" value="Pentatricopeptide repeat-containing protein At1g19720"/>
    <property type="match status" value="1"/>
</dbReference>
<feature type="repeat" description="PPR" evidence="3">
    <location>
        <begin position="437"/>
        <end position="471"/>
    </location>
</feature>
<dbReference type="PROSITE" id="PS51375">
    <property type="entry name" value="PPR"/>
    <property type="match status" value="5"/>
</dbReference>
<organism evidence="4 5">
    <name type="scientific">Acacia crassicarpa</name>
    <name type="common">northern wattle</name>
    <dbReference type="NCBI Taxonomy" id="499986"/>
    <lineage>
        <taxon>Eukaryota</taxon>
        <taxon>Viridiplantae</taxon>
        <taxon>Streptophyta</taxon>
        <taxon>Embryophyta</taxon>
        <taxon>Tracheophyta</taxon>
        <taxon>Spermatophyta</taxon>
        <taxon>Magnoliopsida</taxon>
        <taxon>eudicotyledons</taxon>
        <taxon>Gunneridae</taxon>
        <taxon>Pentapetalae</taxon>
        <taxon>rosids</taxon>
        <taxon>fabids</taxon>
        <taxon>Fabales</taxon>
        <taxon>Fabaceae</taxon>
        <taxon>Caesalpinioideae</taxon>
        <taxon>mimosoid clade</taxon>
        <taxon>Acacieae</taxon>
        <taxon>Acacia</taxon>
    </lineage>
</organism>
<dbReference type="InterPro" id="IPR046848">
    <property type="entry name" value="E_motif"/>
</dbReference>
<protein>
    <recommendedName>
        <fullName evidence="6">Pentatricopeptide repeat-containing protein</fullName>
    </recommendedName>
</protein>
<evidence type="ECO:0000313" key="4">
    <source>
        <dbReference type="EMBL" id="KAK4263416.1"/>
    </source>
</evidence>
<evidence type="ECO:0000256" key="2">
    <source>
        <dbReference type="ARBA" id="ARBA00061659"/>
    </source>
</evidence>